<reference evidence="6 7" key="1">
    <citation type="submission" date="2019-06" db="EMBL/GenBank/DDBJ databases">
        <title>Sequencing the genomes of 1000 actinobacteria strains.</title>
        <authorList>
            <person name="Klenk H.-P."/>
        </authorList>
    </citation>
    <scope>NUCLEOTIDE SEQUENCE [LARGE SCALE GENOMIC DNA]</scope>
    <source>
        <strain evidence="6 7">DSM 102131</strain>
    </source>
</reference>
<dbReference type="SUPFAM" id="SSF48498">
    <property type="entry name" value="Tetracyclin repressor-like, C-terminal domain"/>
    <property type="match status" value="1"/>
</dbReference>
<organism evidence="6 7">
    <name type="scientific">Micromonospora palomenae</name>
    <dbReference type="NCBI Taxonomy" id="1461247"/>
    <lineage>
        <taxon>Bacteria</taxon>
        <taxon>Bacillati</taxon>
        <taxon>Actinomycetota</taxon>
        <taxon>Actinomycetes</taxon>
        <taxon>Micromonosporales</taxon>
        <taxon>Micromonosporaceae</taxon>
        <taxon>Micromonospora</taxon>
    </lineage>
</organism>
<evidence type="ECO:0000256" key="3">
    <source>
        <dbReference type="ARBA" id="ARBA00023163"/>
    </source>
</evidence>
<dbReference type="InterPro" id="IPR009057">
    <property type="entry name" value="Homeodomain-like_sf"/>
</dbReference>
<dbReference type="PANTHER" id="PTHR47506">
    <property type="entry name" value="TRANSCRIPTIONAL REGULATORY PROTEIN"/>
    <property type="match status" value="1"/>
</dbReference>
<protein>
    <submittedName>
        <fullName evidence="6">TetR family transcriptional regulator</fullName>
    </submittedName>
</protein>
<keyword evidence="2 4" id="KW-0238">DNA-binding</keyword>
<dbReference type="SUPFAM" id="SSF46689">
    <property type="entry name" value="Homeodomain-like"/>
    <property type="match status" value="1"/>
</dbReference>
<proteinExistence type="predicted"/>
<dbReference type="PANTHER" id="PTHR47506:SF1">
    <property type="entry name" value="HTH-TYPE TRANSCRIPTIONAL REGULATOR YJDC"/>
    <property type="match status" value="1"/>
</dbReference>
<feature type="DNA-binding region" description="H-T-H motif" evidence="4">
    <location>
        <begin position="25"/>
        <end position="44"/>
    </location>
</feature>
<gene>
    <name evidence="6" type="ORF">FHX75_1765</name>
</gene>
<name>A0A561VD66_9ACTN</name>
<dbReference type="EMBL" id="VIXA01000007">
    <property type="protein sequence ID" value="TWG09546.1"/>
    <property type="molecule type" value="Genomic_DNA"/>
</dbReference>
<evidence type="ECO:0000256" key="1">
    <source>
        <dbReference type="ARBA" id="ARBA00023015"/>
    </source>
</evidence>
<dbReference type="InterPro" id="IPR036271">
    <property type="entry name" value="Tet_transcr_reg_TetR-rel_C_sf"/>
</dbReference>
<evidence type="ECO:0000313" key="7">
    <source>
        <dbReference type="Proteomes" id="UP000319927"/>
    </source>
</evidence>
<dbReference type="Proteomes" id="UP000319927">
    <property type="component" value="Unassembled WGS sequence"/>
</dbReference>
<evidence type="ECO:0000259" key="5">
    <source>
        <dbReference type="PROSITE" id="PS50977"/>
    </source>
</evidence>
<feature type="domain" description="HTH tetR-type" evidence="5">
    <location>
        <begin position="2"/>
        <end position="62"/>
    </location>
</feature>
<dbReference type="GO" id="GO:0003677">
    <property type="term" value="F:DNA binding"/>
    <property type="evidence" value="ECO:0007669"/>
    <property type="project" value="UniProtKB-UniRule"/>
</dbReference>
<evidence type="ECO:0000313" key="6">
    <source>
        <dbReference type="EMBL" id="TWG09546.1"/>
    </source>
</evidence>
<evidence type="ECO:0000256" key="2">
    <source>
        <dbReference type="ARBA" id="ARBA00023125"/>
    </source>
</evidence>
<dbReference type="PROSITE" id="PS50977">
    <property type="entry name" value="HTH_TETR_2"/>
    <property type="match status" value="1"/>
</dbReference>
<keyword evidence="7" id="KW-1185">Reference proteome</keyword>
<sequence>MAATRQKLIDGALAAIRSHGIAGASARTIAAAAGVNQALVFYHFGTVDALLAEACRSATAARVAAYRDRFAEVGSLRELLDLGRALHEQERSAGNVAVLAQLLAGAQTDPTLAEATAAALGLWTAEIETVLHRLLRDSPVAPVADPAGLARAISAAFIGLELFEGVDPAGAQDAFDALERLAVLIEVVEDLGPLARRTLRARLRPHA</sequence>
<dbReference type="Pfam" id="PF00440">
    <property type="entry name" value="TetR_N"/>
    <property type="match status" value="1"/>
</dbReference>
<evidence type="ECO:0000256" key="4">
    <source>
        <dbReference type="PROSITE-ProRule" id="PRU00335"/>
    </source>
</evidence>
<dbReference type="AlphaFoldDB" id="A0A561VD66"/>
<dbReference type="RefSeq" id="WP_154943999.1">
    <property type="nucleotide sequence ID" value="NZ_VIXA01000007.1"/>
</dbReference>
<dbReference type="OrthoDB" id="3474596at2"/>
<keyword evidence="3" id="KW-0804">Transcription</keyword>
<dbReference type="InterPro" id="IPR001647">
    <property type="entry name" value="HTH_TetR"/>
</dbReference>
<dbReference type="Gene3D" id="1.10.357.10">
    <property type="entry name" value="Tetracycline Repressor, domain 2"/>
    <property type="match status" value="1"/>
</dbReference>
<dbReference type="PRINTS" id="PR00455">
    <property type="entry name" value="HTHTETR"/>
</dbReference>
<keyword evidence="1" id="KW-0805">Transcription regulation</keyword>
<comment type="caution">
    <text evidence="6">The sequence shown here is derived from an EMBL/GenBank/DDBJ whole genome shotgun (WGS) entry which is preliminary data.</text>
</comment>
<accession>A0A561VD66</accession>